<dbReference type="GO" id="GO:0016020">
    <property type="term" value="C:membrane"/>
    <property type="evidence" value="ECO:0007669"/>
    <property type="project" value="TreeGrafter"/>
</dbReference>
<evidence type="ECO:0000313" key="4">
    <source>
        <dbReference type="EMBL" id="PTX22825.1"/>
    </source>
</evidence>
<name>A0A2T5YU29_9BACT</name>
<dbReference type="OrthoDB" id="9778383at2"/>
<feature type="domain" description="AMP-dependent synthetase/ligase" evidence="3">
    <location>
        <begin position="13"/>
        <end position="414"/>
    </location>
</feature>
<evidence type="ECO:0000313" key="5">
    <source>
        <dbReference type="Proteomes" id="UP000244225"/>
    </source>
</evidence>
<gene>
    <name evidence="4" type="ORF">C8N40_101653</name>
</gene>
<comment type="caution">
    <text evidence="4">The sequence shown here is derived from an EMBL/GenBank/DDBJ whole genome shotgun (WGS) entry which is preliminary data.</text>
</comment>
<evidence type="ECO:0000259" key="3">
    <source>
        <dbReference type="Pfam" id="PF00501"/>
    </source>
</evidence>
<dbReference type="InterPro" id="IPR020845">
    <property type="entry name" value="AMP-binding_CS"/>
</dbReference>
<dbReference type="EMBL" id="QBKI01000001">
    <property type="protein sequence ID" value="PTX22825.1"/>
    <property type="molecule type" value="Genomic_DNA"/>
</dbReference>
<dbReference type="PANTHER" id="PTHR43272">
    <property type="entry name" value="LONG-CHAIN-FATTY-ACID--COA LIGASE"/>
    <property type="match status" value="1"/>
</dbReference>
<dbReference type="Pfam" id="PF23562">
    <property type="entry name" value="AMP-binding_C_3"/>
    <property type="match status" value="1"/>
</dbReference>
<dbReference type="InterPro" id="IPR000873">
    <property type="entry name" value="AMP-dep_synth/lig_dom"/>
</dbReference>
<keyword evidence="2" id="KW-0067">ATP-binding</keyword>
<keyword evidence="5" id="KW-1185">Reference proteome</keyword>
<dbReference type="GO" id="GO:0004467">
    <property type="term" value="F:long-chain fatty acid-CoA ligase activity"/>
    <property type="evidence" value="ECO:0007669"/>
    <property type="project" value="TreeGrafter"/>
</dbReference>
<reference evidence="4 5" key="1">
    <citation type="submission" date="2018-04" db="EMBL/GenBank/DDBJ databases">
        <title>Genomic Encyclopedia of Archaeal and Bacterial Type Strains, Phase II (KMG-II): from individual species to whole genera.</title>
        <authorList>
            <person name="Goeker M."/>
        </authorList>
    </citation>
    <scope>NUCLEOTIDE SEQUENCE [LARGE SCALE GENOMIC DNA]</scope>
    <source>
        <strain evidence="4 5">DSM 100162</strain>
    </source>
</reference>
<dbReference type="Pfam" id="PF00501">
    <property type="entry name" value="AMP-binding"/>
    <property type="match status" value="1"/>
</dbReference>
<proteinExistence type="predicted"/>
<organism evidence="4 5">
    <name type="scientific">Pontibacter mucosus</name>
    <dbReference type="NCBI Taxonomy" id="1649266"/>
    <lineage>
        <taxon>Bacteria</taxon>
        <taxon>Pseudomonadati</taxon>
        <taxon>Bacteroidota</taxon>
        <taxon>Cytophagia</taxon>
        <taxon>Cytophagales</taxon>
        <taxon>Hymenobacteraceae</taxon>
        <taxon>Pontibacter</taxon>
    </lineage>
</organism>
<dbReference type="RefSeq" id="WP_108210334.1">
    <property type="nucleotide sequence ID" value="NZ_QBKI01000001.1"/>
</dbReference>
<dbReference type="PROSITE" id="PS00455">
    <property type="entry name" value="AMP_BINDING"/>
    <property type="match status" value="1"/>
</dbReference>
<dbReference type="CDD" id="cd05907">
    <property type="entry name" value="VL_LC_FACS_like"/>
    <property type="match status" value="1"/>
</dbReference>
<evidence type="ECO:0000256" key="1">
    <source>
        <dbReference type="ARBA" id="ARBA00022741"/>
    </source>
</evidence>
<dbReference type="GO" id="GO:0005524">
    <property type="term" value="F:ATP binding"/>
    <property type="evidence" value="ECO:0007669"/>
    <property type="project" value="UniProtKB-KW"/>
</dbReference>
<accession>A0A2T5YU29</accession>
<dbReference type="SUPFAM" id="SSF56801">
    <property type="entry name" value="Acetyl-CoA synthetase-like"/>
    <property type="match status" value="1"/>
</dbReference>
<dbReference type="AlphaFoldDB" id="A0A2T5YU29"/>
<evidence type="ECO:0000256" key="2">
    <source>
        <dbReference type="ARBA" id="ARBA00022840"/>
    </source>
</evidence>
<dbReference type="Proteomes" id="UP000244225">
    <property type="component" value="Unassembled WGS sequence"/>
</dbReference>
<protein>
    <submittedName>
        <fullName evidence="4">Long-chain acyl-CoA synthetase</fullName>
    </submittedName>
</protein>
<dbReference type="InterPro" id="IPR042099">
    <property type="entry name" value="ANL_N_sf"/>
</dbReference>
<sequence>MNLTRTFDLLPNQMQQFPKPDCLAAKVNGTWQKYTTSDVLEYANQVSLGLLKLGVGKDDKVAIVSFNRPEWVLVDFGIQQIGAISVPMYPTITEEDYRYIFNDAEVKIIFVADAGLYNKVVAATEGIAGIKEIYTFDDIHGAKNWKEVLELGVKEEVAQLEPLKAAVSPDDVLTIIYTSGTTGNPKGVMLTHDNLMSNVRGTLAYVPVDHTHRALSFLPLCHVFERMLLYLYFRIGVSIYYAESIEKVADNLKEVKPHLFTTVPRLLEKVYDKIVAAGMELTGVKRKLFFWALELGLKYDTQTDQGWWYNKQLDLANKIIFSKWREALGGNVKVIVSGGAALQPRLARVFWAANIRVMEGYGLTETSPVISVNRYEPENNLIGTVGMAIDGVEVKIAEDGEILTRGPHIMKGYYKKPDLTAEVIDEDGWFHTGDIGEMIQGKYLKITDRKKEMFKTSGGKYVAPQPIENKLKESVVIEQVMVIGDGRKYASALIVPSFLGLQDWANHKGIKYTSDEEMIKHPEVLEKFKREIEKANKGLAQYETVKKFALIPKMWTVESGELTPTLKVKRKVITANYKDVIESLY</sequence>
<dbReference type="Gene3D" id="3.40.50.12780">
    <property type="entry name" value="N-terminal domain of ligase-like"/>
    <property type="match status" value="2"/>
</dbReference>
<dbReference type="PANTHER" id="PTHR43272:SF33">
    <property type="entry name" value="AMP-BINDING DOMAIN-CONTAINING PROTEIN-RELATED"/>
    <property type="match status" value="1"/>
</dbReference>
<keyword evidence="1" id="KW-0547">Nucleotide-binding</keyword>